<gene>
    <name evidence="3" type="ORF">GUITHDRAFT_150879</name>
</gene>
<name>L1JTG5_GUITC</name>
<dbReference type="EnsemblProtists" id="EKX51363">
    <property type="protein sequence ID" value="EKX51363"/>
    <property type="gene ID" value="GUITHDRAFT_150879"/>
</dbReference>
<feature type="non-terminal residue" evidence="3">
    <location>
        <position position="134"/>
    </location>
</feature>
<reference evidence="3 5" key="1">
    <citation type="journal article" date="2012" name="Nature">
        <title>Algal genomes reveal evolutionary mosaicism and the fate of nucleomorphs.</title>
        <authorList>
            <consortium name="DOE Joint Genome Institute"/>
            <person name="Curtis B.A."/>
            <person name="Tanifuji G."/>
            <person name="Burki F."/>
            <person name="Gruber A."/>
            <person name="Irimia M."/>
            <person name="Maruyama S."/>
            <person name="Arias M.C."/>
            <person name="Ball S.G."/>
            <person name="Gile G.H."/>
            <person name="Hirakawa Y."/>
            <person name="Hopkins J.F."/>
            <person name="Kuo A."/>
            <person name="Rensing S.A."/>
            <person name="Schmutz J."/>
            <person name="Symeonidi A."/>
            <person name="Elias M."/>
            <person name="Eveleigh R.J."/>
            <person name="Herman E.K."/>
            <person name="Klute M.J."/>
            <person name="Nakayama T."/>
            <person name="Obornik M."/>
            <person name="Reyes-Prieto A."/>
            <person name="Armbrust E.V."/>
            <person name="Aves S.J."/>
            <person name="Beiko R.G."/>
            <person name="Coutinho P."/>
            <person name="Dacks J.B."/>
            <person name="Durnford D.G."/>
            <person name="Fast N.M."/>
            <person name="Green B.R."/>
            <person name="Grisdale C.J."/>
            <person name="Hempel F."/>
            <person name="Henrissat B."/>
            <person name="Hoppner M.P."/>
            <person name="Ishida K."/>
            <person name="Kim E."/>
            <person name="Koreny L."/>
            <person name="Kroth P.G."/>
            <person name="Liu Y."/>
            <person name="Malik S.B."/>
            <person name="Maier U.G."/>
            <person name="McRose D."/>
            <person name="Mock T."/>
            <person name="Neilson J.A."/>
            <person name="Onodera N.T."/>
            <person name="Poole A.M."/>
            <person name="Pritham E.J."/>
            <person name="Richards T.A."/>
            <person name="Rocap G."/>
            <person name="Roy S.W."/>
            <person name="Sarai C."/>
            <person name="Schaack S."/>
            <person name="Shirato S."/>
            <person name="Slamovits C.H."/>
            <person name="Spencer D.F."/>
            <person name="Suzuki S."/>
            <person name="Worden A.Z."/>
            <person name="Zauner S."/>
            <person name="Barry K."/>
            <person name="Bell C."/>
            <person name="Bharti A.K."/>
            <person name="Crow J.A."/>
            <person name="Grimwood J."/>
            <person name="Kramer R."/>
            <person name="Lindquist E."/>
            <person name="Lucas S."/>
            <person name="Salamov A."/>
            <person name="McFadden G.I."/>
            <person name="Lane C.E."/>
            <person name="Keeling P.J."/>
            <person name="Gray M.W."/>
            <person name="Grigoriev I.V."/>
            <person name="Archibald J.M."/>
        </authorList>
    </citation>
    <scope>NUCLEOTIDE SEQUENCE</scope>
    <source>
        <strain evidence="3 5">CCMP2712</strain>
    </source>
</reference>
<protein>
    <recommendedName>
        <fullName evidence="6">Transmembrane protein</fullName>
    </recommendedName>
</protein>
<dbReference type="HOGENOM" id="CLU_1901759_0_0_1"/>
<feature type="signal peptide" evidence="2">
    <location>
        <begin position="1"/>
        <end position="30"/>
    </location>
</feature>
<reference evidence="4" key="3">
    <citation type="submission" date="2016-03" db="UniProtKB">
        <authorList>
            <consortium name="EnsemblProtists"/>
        </authorList>
    </citation>
    <scope>IDENTIFICATION</scope>
</reference>
<evidence type="ECO:0000256" key="2">
    <source>
        <dbReference type="SAM" id="SignalP"/>
    </source>
</evidence>
<proteinExistence type="predicted"/>
<dbReference type="KEGG" id="gtt:GUITHDRAFT_150879"/>
<evidence type="ECO:0000313" key="5">
    <source>
        <dbReference type="Proteomes" id="UP000011087"/>
    </source>
</evidence>
<dbReference type="Proteomes" id="UP000011087">
    <property type="component" value="Unassembled WGS sequence"/>
</dbReference>
<dbReference type="PaxDb" id="55529-EKX51363"/>
<keyword evidence="1" id="KW-1133">Transmembrane helix</keyword>
<evidence type="ECO:0000313" key="4">
    <source>
        <dbReference type="EnsemblProtists" id="EKX51363"/>
    </source>
</evidence>
<feature type="transmembrane region" description="Helical" evidence="1">
    <location>
        <begin position="82"/>
        <end position="101"/>
    </location>
</feature>
<dbReference type="AlphaFoldDB" id="L1JTG5"/>
<evidence type="ECO:0008006" key="6">
    <source>
        <dbReference type="Google" id="ProtNLM"/>
    </source>
</evidence>
<accession>L1JTG5</accession>
<reference evidence="5" key="2">
    <citation type="submission" date="2012-11" db="EMBL/GenBank/DDBJ databases">
        <authorList>
            <person name="Kuo A."/>
            <person name="Curtis B.A."/>
            <person name="Tanifuji G."/>
            <person name="Burki F."/>
            <person name="Gruber A."/>
            <person name="Irimia M."/>
            <person name="Maruyama S."/>
            <person name="Arias M.C."/>
            <person name="Ball S.G."/>
            <person name="Gile G.H."/>
            <person name="Hirakawa Y."/>
            <person name="Hopkins J.F."/>
            <person name="Rensing S.A."/>
            <person name="Schmutz J."/>
            <person name="Symeonidi A."/>
            <person name="Elias M."/>
            <person name="Eveleigh R.J."/>
            <person name="Herman E.K."/>
            <person name="Klute M.J."/>
            <person name="Nakayama T."/>
            <person name="Obornik M."/>
            <person name="Reyes-Prieto A."/>
            <person name="Armbrust E.V."/>
            <person name="Aves S.J."/>
            <person name="Beiko R.G."/>
            <person name="Coutinho P."/>
            <person name="Dacks J.B."/>
            <person name="Durnford D.G."/>
            <person name="Fast N.M."/>
            <person name="Green B.R."/>
            <person name="Grisdale C."/>
            <person name="Hempe F."/>
            <person name="Henrissat B."/>
            <person name="Hoppner M.P."/>
            <person name="Ishida K.-I."/>
            <person name="Kim E."/>
            <person name="Koreny L."/>
            <person name="Kroth P.G."/>
            <person name="Liu Y."/>
            <person name="Malik S.-B."/>
            <person name="Maier U.G."/>
            <person name="McRose D."/>
            <person name="Mock T."/>
            <person name="Neilson J.A."/>
            <person name="Onodera N.T."/>
            <person name="Poole A.M."/>
            <person name="Pritham E.J."/>
            <person name="Richards T.A."/>
            <person name="Rocap G."/>
            <person name="Roy S.W."/>
            <person name="Sarai C."/>
            <person name="Schaack S."/>
            <person name="Shirato S."/>
            <person name="Slamovits C.H."/>
            <person name="Spencer D.F."/>
            <person name="Suzuki S."/>
            <person name="Worden A.Z."/>
            <person name="Zauner S."/>
            <person name="Barry K."/>
            <person name="Bell C."/>
            <person name="Bharti A.K."/>
            <person name="Crow J.A."/>
            <person name="Grimwood J."/>
            <person name="Kramer R."/>
            <person name="Lindquist E."/>
            <person name="Lucas S."/>
            <person name="Salamov A."/>
            <person name="McFadden G.I."/>
            <person name="Lane C.E."/>
            <person name="Keeling P.J."/>
            <person name="Gray M.W."/>
            <person name="Grigoriev I.V."/>
            <person name="Archibald J.M."/>
        </authorList>
    </citation>
    <scope>NUCLEOTIDE SEQUENCE</scope>
    <source>
        <strain evidence="5">CCMP2712</strain>
    </source>
</reference>
<keyword evidence="2" id="KW-0732">Signal</keyword>
<keyword evidence="1" id="KW-0812">Transmembrane</keyword>
<keyword evidence="5" id="KW-1185">Reference proteome</keyword>
<organism evidence="3">
    <name type="scientific">Guillardia theta (strain CCMP2712)</name>
    <name type="common">Cryptophyte</name>
    <dbReference type="NCBI Taxonomy" id="905079"/>
    <lineage>
        <taxon>Eukaryota</taxon>
        <taxon>Cryptophyceae</taxon>
        <taxon>Pyrenomonadales</taxon>
        <taxon>Geminigeraceae</taxon>
        <taxon>Guillardia</taxon>
    </lineage>
</organism>
<keyword evidence="1" id="KW-0472">Membrane</keyword>
<dbReference type="EMBL" id="JH992975">
    <property type="protein sequence ID" value="EKX51363.1"/>
    <property type="molecule type" value="Genomic_DNA"/>
</dbReference>
<feature type="chain" id="PRO_5008771763" description="Transmembrane protein" evidence="2">
    <location>
        <begin position="31"/>
        <end position="134"/>
    </location>
</feature>
<dbReference type="RefSeq" id="XP_005838343.1">
    <property type="nucleotide sequence ID" value="XM_005838286.1"/>
</dbReference>
<sequence>MRTLLLRRLSTLYFCCLLLASSASVRRVASLTLAFGRHLLLLHSASSASVRRVASPHLGLRSPPTFSPYLELSSSSVRARPVFFLALALLFLHVFLFFVIFPHLHPQSVLLVHLQRAGQHMHLCEFTQCYEQEA</sequence>
<dbReference type="GeneID" id="17308046"/>
<evidence type="ECO:0000256" key="1">
    <source>
        <dbReference type="SAM" id="Phobius"/>
    </source>
</evidence>
<evidence type="ECO:0000313" key="3">
    <source>
        <dbReference type="EMBL" id="EKX51363.1"/>
    </source>
</evidence>